<evidence type="ECO:0000256" key="2">
    <source>
        <dbReference type="SAM" id="MobiDB-lite"/>
    </source>
</evidence>
<dbReference type="AlphaFoldDB" id="A0A2P8E5C2"/>
<proteinExistence type="predicted"/>
<evidence type="ECO:0000259" key="3">
    <source>
        <dbReference type="Pfam" id="PF01551"/>
    </source>
</evidence>
<name>A0A2P8E5C2_9ACTN</name>
<evidence type="ECO:0000313" key="5">
    <source>
        <dbReference type="Proteomes" id="UP000243528"/>
    </source>
</evidence>
<sequence>MPQAAGTTNNDSDGSLGAIPQRPQQTGSGDADALETVAAAGESLTAQTSETAQVAHTRIAEHQRQLAAEAAARAAREAKRWLLPISTYRITAGFGSGGSMWSSTHTGLDFAASTGTEVYSMSSGEIVFAGYDGPYGNKIVIEHWDGTETWYCHLSRFVQRSGEVSPGEVIGQVGSTGNSTGPHLHLEVHPDGGGPVNPRTWLEEQGVSV</sequence>
<organism evidence="4 5">
    <name type="scientific">Haloactinopolyspora alba</name>
    <dbReference type="NCBI Taxonomy" id="648780"/>
    <lineage>
        <taxon>Bacteria</taxon>
        <taxon>Bacillati</taxon>
        <taxon>Actinomycetota</taxon>
        <taxon>Actinomycetes</taxon>
        <taxon>Jiangellales</taxon>
        <taxon>Jiangellaceae</taxon>
        <taxon>Haloactinopolyspora</taxon>
    </lineage>
</organism>
<dbReference type="InterPro" id="IPR016047">
    <property type="entry name" value="M23ase_b-sheet_dom"/>
</dbReference>
<dbReference type="CDD" id="cd12797">
    <property type="entry name" value="M23_peptidase"/>
    <property type="match status" value="1"/>
</dbReference>
<dbReference type="InterPro" id="IPR011055">
    <property type="entry name" value="Dup_hybrid_motif"/>
</dbReference>
<dbReference type="PANTHER" id="PTHR21666:SF289">
    <property type="entry name" value="L-ALA--D-GLU ENDOPEPTIDASE"/>
    <property type="match status" value="1"/>
</dbReference>
<protein>
    <submittedName>
        <fullName evidence="4">Murein DD-endopeptidase MepM/ murein hydrolase activator NlpD</fullName>
    </submittedName>
</protein>
<evidence type="ECO:0000256" key="1">
    <source>
        <dbReference type="ARBA" id="ARBA00022729"/>
    </source>
</evidence>
<dbReference type="InterPro" id="IPR050570">
    <property type="entry name" value="Cell_wall_metabolism_enzyme"/>
</dbReference>
<dbReference type="Proteomes" id="UP000243528">
    <property type="component" value="Unassembled WGS sequence"/>
</dbReference>
<evidence type="ECO:0000313" key="4">
    <source>
        <dbReference type="EMBL" id="PSL04660.1"/>
    </source>
</evidence>
<feature type="compositionally biased region" description="Polar residues" evidence="2">
    <location>
        <begin position="1"/>
        <end position="13"/>
    </location>
</feature>
<reference evidence="4 5" key="1">
    <citation type="submission" date="2018-03" db="EMBL/GenBank/DDBJ databases">
        <title>Genomic Encyclopedia of Archaeal and Bacterial Type Strains, Phase II (KMG-II): from individual species to whole genera.</title>
        <authorList>
            <person name="Goeker M."/>
        </authorList>
    </citation>
    <scope>NUCLEOTIDE SEQUENCE [LARGE SCALE GENOMIC DNA]</scope>
    <source>
        <strain evidence="4 5">DSM 45211</strain>
    </source>
</reference>
<gene>
    <name evidence="4" type="ORF">CLV30_105126</name>
</gene>
<comment type="caution">
    <text evidence="4">The sequence shown here is derived from an EMBL/GenBank/DDBJ whole genome shotgun (WGS) entry which is preliminary data.</text>
</comment>
<dbReference type="Gene3D" id="2.70.70.10">
    <property type="entry name" value="Glucose Permease (Domain IIA)"/>
    <property type="match status" value="1"/>
</dbReference>
<keyword evidence="1" id="KW-0732">Signal</keyword>
<feature type="region of interest" description="Disordered" evidence="2">
    <location>
        <begin position="1"/>
        <end position="31"/>
    </location>
</feature>
<dbReference type="SUPFAM" id="SSF51261">
    <property type="entry name" value="Duplicated hybrid motif"/>
    <property type="match status" value="1"/>
</dbReference>
<dbReference type="PANTHER" id="PTHR21666">
    <property type="entry name" value="PEPTIDASE-RELATED"/>
    <property type="match status" value="1"/>
</dbReference>
<feature type="domain" description="M23ase beta-sheet core" evidence="3">
    <location>
        <begin position="104"/>
        <end position="198"/>
    </location>
</feature>
<dbReference type="EMBL" id="PYGE01000005">
    <property type="protein sequence ID" value="PSL04660.1"/>
    <property type="molecule type" value="Genomic_DNA"/>
</dbReference>
<dbReference type="OrthoDB" id="1099523at2"/>
<accession>A0A2P8E5C2</accession>
<keyword evidence="4" id="KW-0378">Hydrolase</keyword>
<dbReference type="RefSeq" id="WP_129711005.1">
    <property type="nucleotide sequence ID" value="NZ_PYGE01000005.1"/>
</dbReference>
<dbReference type="Pfam" id="PF01551">
    <property type="entry name" value="Peptidase_M23"/>
    <property type="match status" value="1"/>
</dbReference>
<keyword evidence="5" id="KW-1185">Reference proteome</keyword>
<dbReference type="GO" id="GO:0004222">
    <property type="term" value="F:metalloendopeptidase activity"/>
    <property type="evidence" value="ECO:0007669"/>
    <property type="project" value="TreeGrafter"/>
</dbReference>